<dbReference type="GO" id="GO:0000455">
    <property type="term" value="P:enzyme-directed rRNA pseudouridine synthesis"/>
    <property type="evidence" value="ECO:0007669"/>
    <property type="project" value="TreeGrafter"/>
</dbReference>
<evidence type="ECO:0000313" key="3">
    <source>
        <dbReference type="EMBL" id="EGG19038.1"/>
    </source>
</evidence>
<organism evidence="3 4">
    <name type="scientific">Cavenderia fasciculata</name>
    <name type="common">Slime mold</name>
    <name type="synonym">Dictyostelium fasciculatum</name>
    <dbReference type="NCBI Taxonomy" id="261658"/>
    <lineage>
        <taxon>Eukaryota</taxon>
        <taxon>Amoebozoa</taxon>
        <taxon>Evosea</taxon>
        <taxon>Eumycetozoa</taxon>
        <taxon>Dictyostelia</taxon>
        <taxon>Acytosteliales</taxon>
        <taxon>Cavenderiaceae</taxon>
        <taxon>Cavenderia</taxon>
    </lineage>
</organism>
<dbReference type="Gene3D" id="3.30.2350.10">
    <property type="entry name" value="Pseudouridine synthase"/>
    <property type="match status" value="1"/>
</dbReference>
<keyword evidence="4" id="KW-1185">Reference proteome</keyword>
<evidence type="ECO:0000313" key="4">
    <source>
        <dbReference type="Proteomes" id="UP000007797"/>
    </source>
</evidence>
<dbReference type="AlphaFoldDB" id="F4PZ09"/>
<dbReference type="PANTHER" id="PTHR21600">
    <property type="entry name" value="MITOCHONDRIAL RNA PSEUDOURIDINE SYNTHASE"/>
    <property type="match status" value="1"/>
</dbReference>
<feature type="compositionally biased region" description="Low complexity" evidence="1">
    <location>
        <begin position="45"/>
        <end position="66"/>
    </location>
</feature>
<dbReference type="CDD" id="cd02557">
    <property type="entry name" value="PseudoU_synth_ScRIB2"/>
    <property type="match status" value="1"/>
</dbReference>
<dbReference type="Pfam" id="PF00849">
    <property type="entry name" value="PseudoU_synth_2"/>
    <property type="match status" value="1"/>
</dbReference>
<gene>
    <name evidence="3" type="ORF">DFA_02281</name>
</gene>
<dbReference type="GO" id="GO:0009982">
    <property type="term" value="F:pseudouridine synthase activity"/>
    <property type="evidence" value="ECO:0007669"/>
    <property type="project" value="InterPro"/>
</dbReference>
<dbReference type="STRING" id="1054147.F4PZ09"/>
<protein>
    <recommendedName>
        <fullName evidence="2">Pseudouridine synthase RsuA/RluA-like domain-containing protein</fullName>
    </recommendedName>
</protein>
<reference evidence="4" key="1">
    <citation type="journal article" date="2011" name="Genome Res.">
        <title>Phylogeny-wide analysis of social amoeba genomes highlights ancient origins for complex intercellular communication.</title>
        <authorList>
            <person name="Heidel A.J."/>
            <person name="Lawal H.M."/>
            <person name="Felder M."/>
            <person name="Schilde C."/>
            <person name="Helps N.R."/>
            <person name="Tunggal B."/>
            <person name="Rivero F."/>
            <person name="John U."/>
            <person name="Schleicher M."/>
            <person name="Eichinger L."/>
            <person name="Platzer M."/>
            <person name="Noegel A.A."/>
            <person name="Schaap P."/>
            <person name="Gloeckner G."/>
        </authorList>
    </citation>
    <scope>NUCLEOTIDE SEQUENCE [LARGE SCALE GENOMIC DNA]</scope>
    <source>
        <strain evidence="4">SH3</strain>
    </source>
</reference>
<dbReference type="PROSITE" id="PS01129">
    <property type="entry name" value="PSI_RLU"/>
    <property type="match status" value="1"/>
</dbReference>
<dbReference type="InterPro" id="IPR050188">
    <property type="entry name" value="RluA_PseudoU_synthase"/>
</dbReference>
<dbReference type="RefSeq" id="XP_004366671.1">
    <property type="nucleotide sequence ID" value="XM_004366614.1"/>
</dbReference>
<dbReference type="EMBL" id="GL883016">
    <property type="protein sequence ID" value="EGG19038.1"/>
    <property type="molecule type" value="Genomic_DNA"/>
</dbReference>
<dbReference type="GeneID" id="14871189"/>
<dbReference type="InterPro" id="IPR006145">
    <property type="entry name" value="PsdUridine_synth_RsuA/RluA"/>
</dbReference>
<feature type="region of interest" description="Disordered" evidence="1">
    <location>
        <begin position="45"/>
        <end position="85"/>
    </location>
</feature>
<proteinExistence type="predicted"/>
<sequence length="579" mass="66332">MFNIIKSSTSNVACCKRLLLLQQSLTKGSSSCMNHYYYYCSSSTSSSSSSSYNNNNNNNNRNTTYKSKSKFSPFDHNKHNNNNNQKNNIFVQSTIVSTRVGAEHLSITKEMLAETKYQTIYHQKDDDQMGEVLRGVVPYDYEFVSRARERWVGMNIIDMFMKEYRPHPRELYEIKIAMGKILVNDLPTTADYVIKSGDTFKHIVHRHEIDVLALEPTLIAETLDYLVVDKPPSIPVHPAGPYRHNSLTFLLARQFGYTNLLACHRLDRLTSGVVVLAKNSTASGRLGKVFKKGDIDKIYLAKVKGMFPYLEETMVAKPIMVLNEITGLGVEDARGKPSTTFFKLAHYNKESDTSIIWCRPITGRGHQIRIHLKSIGFPITNDPLYNDDFIRSNSHQAATQATNSWNKTTLISQSDKYNQQMKLKEFKFKSKEKENQNEIEKEQQQQQQKDEDNIVGHQLSLEQVNIVMQSSIQEYKEKVKSIRQDSTLTDAEKDEKVKSVALPCLDCCLERFYSLIDNGTPVESLINDTQIAQSLLQQHQFRKNPTHSIHLHSYSYQGPDFHYVSQVPLWATPNNNNKK</sequence>
<feature type="region of interest" description="Disordered" evidence="1">
    <location>
        <begin position="429"/>
        <end position="450"/>
    </location>
</feature>
<accession>F4PZ09</accession>
<evidence type="ECO:0000259" key="2">
    <source>
        <dbReference type="Pfam" id="PF00849"/>
    </source>
</evidence>
<dbReference type="PANTHER" id="PTHR21600:SF40">
    <property type="entry name" value="PSEUDOURIDYLATE SYNTHASE RPUSD2"/>
    <property type="match status" value="1"/>
</dbReference>
<dbReference type="KEGG" id="dfa:DFA_02281"/>
<evidence type="ECO:0000256" key="1">
    <source>
        <dbReference type="SAM" id="MobiDB-lite"/>
    </source>
</evidence>
<dbReference type="InterPro" id="IPR020103">
    <property type="entry name" value="PsdUridine_synth_cat_dom_sf"/>
</dbReference>
<dbReference type="GO" id="GO:0003723">
    <property type="term" value="F:RNA binding"/>
    <property type="evidence" value="ECO:0007669"/>
    <property type="project" value="InterPro"/>
</dbReference>
<feature type="domain" description="Pseudouridine synthase RsuA/RluA-like" evidence="2">
    <location>
        <begin position="224"/>
        <end position="373"/>
    </location>
</feature>
<dbReference type="Proteomes" id="UP000007797">
    <property type="component" value="Unassembled WGS sequence"/>
</dbReference>
<dbReference type="InterPro" id="IPR006224">
    <property type="entry name" value="PsdUridine_synth_RluA-like_CS"/>
</dbReference>
<dbReference type="SUPFAM" id="SSF55120">
    <property type="entry name" value="Pseudouridine synthase"/>
    <property type="match status" value="1"/>
</dbReference>
<name>F4PZ09_CACFS</name>
<dbReference type="OrthoDB" id="424794at2759"/>